<dbReference type="KEGG" id="cme:CYME_CMM197C"/>
<evidence type="ECO:0000313" key="4">
    <source>
        <dbReference type="Proteomes" id="UP000007014"/>
    </source>
</evidence>
<name>M1VIQ6_CYAM1</name>
<protein>
    <submittedName>
        <fullName evidence="3">Uncharacterized protein</fullName>
    </submittedName>
</protein>
<dbReference type="OrthoDB" id="515493at2759"/>
<evidence type="ECO:0000256" key="1">
    <source>
        <dbReference type="SAM" id="Coils"/>
    </source>
</evidence>
<dbReference type="AlphaFoldDB" id="M1VIQ6"/>
<accession>M1VIQ6</accession>
<feature type="region of interest" description="Disordered" evidence="2">
    <location>
        <begin position="355"/>
        <end position="407"/>
    </location>
</feature>
<gene>
    <name evidence="3" type="ORF">CYME_CMM197C</name>
</gene>
<dbReference type="Proteomes" id="UP000007014">
    <property type="component" value="Chromosome 13"/>
</dbReference>
<reference evidence="3 4" key="1">
    <citation type="journal article" date="2004" name="Nature">
        <title>Genome sequence of the ultrasmall unicellular red alga Cyanidioschyzon merolae 10D.</title>
        <authorList>
            <person name="Matsuzaki M."/>
            <person name="Misumi O."/>
            <person name="Shin-i T."/>
            <person name="Maruyama S."/>
            <person name="Takahara M."/>
            <person name="Miyagishima S."/>
            <person name="Mori T."/>
            <person name="Nishida K."/>
            <person name="Yagisawa F."/>
            <person name="Nishida K."/>
            <person name="Yoshida Y."/>
            <person name="Nishimura Y."/>
            <person name="Nakao S."/>
            <person name="Kobayashi T."/>
            <person name="Momoyama Y."/>
            <person name="Higashiyama T."/>
            <person name="Minoda A."/>
            <person name="Sano M."/>
            <person name="Nomoto H."/>
            <person name="Oishi K."/>
            <person name="Hayashi H."/>
            <person name="Ohta F."/>
            <person name="Nishizaka S."/>
            <person name="Haga S."/>
            <person name="Miura S."/>
            <person name="Morishita T."/>
            <person name="Kabeya Y."/>
            <person name="Terasawa K."/>
            <person name="Suzuki Y."/>
            <person name="Ishii Y."/>
            <person name="Asakawa S."/>
            <person name="Takano H."/>
            <person name="Ohta N."/>
            <person name="Kuroiwa H."/>
            <person name="Tanaka K."/>
            <person name="Shimizu N."/>
            <person name="Sugano S."/>
            <person name="Sato N."/>
            <person name="Nozaki H."/>
            <person name="Ogasawara N."/>
            <person name="Kohara Y."/>
            <person name="Kuroiwa T."/>
        </authorList>
    </citation>
    <scope>NUCLEOTIDE SEQUENCE [LARGE SCALE GENOMIC DNA]</scope>
    <source>
        <strain evidence="3 4">10D</strain>
    </source>
</reference>
<reference evidence="3 4" key="2">
    <citation type="journal article" date="2007" name="BMC Biol.">
        <title>A 100%-complete sequence reveals unusually simple genomic features in the hot-spring red alga Cyanidioschyzon merolae.</title>
        <authorList>
            <person name="Nozaki H."/>
            <person name="Takano H."/>
            <person name="Misumi O."/>
            <person name="Terasawa K."/>
            <person name="Matsuzaki M."/>
            <person name="Maruyama S."/>
            <person name="Nishida K."/>
            <person name="Yagisawa F."/>
            <person name="Yoshida Y."/>
            <person name="Fujiwara T."/>
            <person name="Takio S."/>
            <person name="Tamura K."/>
            <person name="Chung S.J."/>
            <person name="Nakamura S."/>
            <person name="Kuroiwa H."/>
            <person name="Tanaka K."/>
            <person name="Sato N."/>
            <person name="Kuroiwa T."/>
        </authorList>
    </citation>
    <scope>NUCLEOTIDE SEQUENCE [LARGE SCALE GENOMIC DNA]</scope>
    <source>
        <strain evidence="3 4">10D</strain>
    </source>
</reference>
<organism evidence="3 4">
    <name type="scientific">Cyanidioschyzon merolae (strain NIES-3377 / 10D)</name>
    <name type="common">Unicellular red alga</name>
    <dbReference type="NCBI Taxonomy" id="280699"/>
    <lineage>
        <taxon>Eukaryota</taxon>
        <taxon>Rhodophyta</taxon>
        <taxon>Bangiophyceae</taxon>
        <taxon>Cyanidiales</taxon>
        <taxon>Cyanidiaceae</taxon>
        <taxon>Cyanidioschyzon</taxon>
    </lineage>
</organism>
<feature type="region of interest" description="Disordered" evidence="2">
    <location>
        <begin position="93"/>
        <end position="186"/>
    </location>
</feature>
<dbReference type="GeneID" id="16994949"/>
<feature type="compositionally biased region" description="Basic and acidic residues" evidence="2">
    <location>
        <begin position="163"/>
        <end position="173"/>
    </location>
</feature>
<evidence type="ECO:0000256" key="2">
    <source>
        <dbReference type="SAM" id="MobiDB-lite"/>
    </source>
</evidence>
<evidence type="ECO:0000313" key="3">
    <source>
        <dbReference type="EMBL" id="BAM81048.1"/>
    </source>
</evidence>
<dbReference type="RefSeq" id="XP_005537084.1">
    <property type="nucleotide sequence ID" value="XM_005537027.1"/>
</dbReference>
<sequence>MPEPGSNSPSATRTGAHATEYLRGEGSMPRDSPKDKEFGIVDAGGLTSLSLSPFLQGLTGEDALVAVHGASLWETTATGRTRDTLTQDITIRKETLTEGDMSHAPYGERAGTQRRAASQKRTQPELEGTLAPAAKTRHSLSRTGCIRSSRRASPGSSEADSDPQNHGDKVREIQRRKRLRERERRESMRTKYNALIELLRQGRRNLMSWDLYRRQRSNRADIQVSAGKSLDESAMPHSFVIPSDKDAVLSECMGQLNAFNRLMAGIREEFDTLHHQLDEMRSEKADLRNDKLYLREEVQRLRDEVRRLREGTLQMFLASRKGDMVADGTLEAALRNRIFDSNDEQLDLLLDPSTSVPMGSVPSGATPQIHQERDKTSAMLSNAREGYSSYGKCPDNSADEPDYSTCA</sequence>
<feature type="compositionally biased region" description="Acidic residues" evidence="2">
    <location>
        <begin position="397"/>
        <end position="407"/>
    </location>
</feature>
<feature type="compositionally biased region" description="Polar residues" evidence="2">
    <location>
        <begin position="355"/>
        <end position="369"/>
    </location>
</feature>
<feature type="compositionally biased region" description="Polar residues" evidence="2">
    <location>
        <begin position="1"/>
        <end position="13"/>
    </location>
</feature>
<keyword evidence="1" id="KW-0175">Coiled coil</keyword>
<dbReference type="Gramene" id="CMM197CT">
    <property type="protein sequence ID" value="CMM197CT"/>
    <property type="gene ID" value="CMM197C"/>
</dbReference>
<feature type="coiled-coil region" evidence="1">
    <location>
        <begin position="263"/>
        <end position="311"/>
    </location>
</feature>
<feature type="region of interest" description="Disordered" evidence="2">
    <location>
        <begin position="1"/>
        <end position="39"/>
    </location>
</feature>
<dbReference type="HOGENOM" id="CLU_676818_0_0_1"/>
<dbReference type="EMBL" id="AP006495">
    <property type="protein sequence ID" value="BAM81048.1"/>
    <property type="molecule type" value="Genomic_DNA"/>
</dbReference>
<proteinExistence type="predicted"/>
<keyword evidence="4" id="KW-1185">Reference proteome</keyword>